<protein>
    <submittedName>
        <fullName evidence="7">Putative membrane protein</fullName>
    </submittedName>
</protein>
<keyword evidence="8" id="KW-1185">Reference proteome</keyword>
<feature type="transmembrane region" description="Helical" evidence="6">
    <location>
        <begin position="53"/>
        <end position="79"/>
    </location>
</feature>
<keyword evidence="2" id="KW-1003">Cell membrane</keyword>
<dbReference type="PANTHER" id="PTHR33529:SF6">
    <property type="entry name" value="YJGP_YJGQ FAMILY PERMEASE"/>
    <property type="match status" value="1"/>
</dbReference>
<evidence type="ECO:0000256" key="4">
    <source>
        <dbReference type="ARBA" id="ARBA00022989"/>
    </source>
</evidence>
<dbReference type="Proteomes" id="UP000093080">
    <property type="component" value="Unassembled WGS sequence"/>
</dbReference>
<evidence type="ECO:0000256" key="2">
    <source>
        <dbReference type="ARBA" id="ARBA00022475"/>
    </source>
</evidence>
<evidence type="ECO:0000256" key="6">
    <source>
        <dbReference type="SAM" id="Phobius"/>
    </source>
</evidence>
<evidence type="ECO:0000256" key="1">
    <source>
        <dbReference type="ARBA" id="ARBA00004651"/>
    </source>
</evidence>
<dbReference type="OrthoDB" id="9792188at2"/>
<evidence type="ECO:0000313" key="8">
    <source>
        <dbReference type="Proteomes" id="UP000093080"/>
    </source>
</evidence>
<keyword evidence="5 6" id="KW-0472">Membrane</keyword>
<organism evidence="7 8">
    <name type="scientific">Dissulfuribacter thermophilus</name>
    <dbReference type="NCBI Taxonomy" id="1156395"/>
    <lineage>
        <taxon>Bacteria</taxon>
        <taxon>Pseudomonadati</taxon>
        <taxon>Thermodesulfobacteriota</taxon>
        <taxon>Dissulfuribacteria</taxon>
        <taxon>Dissulfuribacterales</taxon>
        <taxon>Dissulfuribacteraceae</taxon>
        <taxon>Dissulfuribacter</taxon>
    </lineage>
</organism>
<dbReference type="InterPro" id="IPR005495">
    <property type="entry name" value="LptG/LptF_permease"/>
</dbReference>
<feature type="transmembrane region" description="Helical" evidence="6">
    <location>
        <begin position="274"/>
        <end position="296"/>
    </location>
</feature>
<keyword evidence="3 6" id="KW-0812">Transmembrane</keyword>
<name>A0A1B9F5U5_9BACT</name>
<dbReference type="EMBL" id="MAGO01000006">
    <property type="protein sequence ID" value="OCC15309.1"/>
    <property type="molecule type" value="Genomic_DNA"/>
</dbReference>
<gene>
    <name evidence="7" type="ORF">DBT_1432</name>
</gene>
<accession>A0A1B9F5U5</accession>
<feature type="transmembrane region" description="Helical" evidence="6">
    <location>
        <begin position="332"/>
        <end position="354"/>
    </location>
</feature>
<dbReference type="GO" id="GO:0015920">
    <property type="term" value="P:lipopolysaccharide transport"/>
    <property type="evidence" value="ECO:0007669"/>
    <property type="project" value="TreeGrafter"/>
</dbReference>
<keyword evidence="4 6" id="KW-1133">Transmembrane helix</keyword>
<comment type="caution">
    <text evidence="7">The sequence shown here is derived from an EMBL/GenBank/DDBJ whole genome shotgun (WGS) entry which is preliminary data.</text>
</comment>
<feature type="transmembrane region" description="Helical" evidence="6">
    <location>
        <begin position="99"/>
        <end position="121"/>
    </location>
</feature>
<feature type="transmembrane region" description="Helical" evidence="6">
    <location>
        <begin position="12"/>
        <end position="32"/>
    </location>
</feature>
<dbReference type="Pfam" id="PF03739">
    <property type="entry name" value="LptF_LptG"/>
    <property type="match status" value="1"/>
</dbReference>
<comment type="subcellular location">
    <subcellularLocation>
        <location evidence="1">Cell membrane</location>
        <topology evidence="1">Multi-pass membrane protein</topology>
    </subcellularLocation>
</comment>
<dbReference type="GO" id="GO:0043190">
    <property type="term" value="C:ATP-binding cassette (ABC) transporter complex"/>
    <property type="evidence" value="ECO:0007669"/>
    <property type="project" value="TreeGrafter"/>
</dbReference>
<feature type="transmembrane region" description="Helical" evidence="6">
    <location>
        <begin position="302"/>
        <end position="320"/>
    </location>
</feature>
<reference evidence="7 8" key="1">
    <citation type="submission" date="2016-06" db="EMBL/GenBank/DDBJ databases">
        <title>Respiratory ammonification of nitrate coupled to the oxidation of elemental sulfur in deep-sea autotrophic thermophilic bacteria.</title>
        <authorList>
            <person name="Slobodkina G.B."/>
            <person name="Mardanov A.V."/>
            <person name="Ravin N.V."/>
            <person name="Frolova A.A."/>
            <person name="Viryasiv M.B."/>
            <person name="Chernyh N.A."/>
            <person name="Bonch-Osmolovskaya E.A."/>
            <person name="Slobodkin A.I."/>
        </authorList>
    </citation>
    <scope>NUCLEOTIDE SEQUENCE [LARGE SCALE GENOMIC DNA]</scope>
    <source>
        <strain evidence="7 8">S69</strain>
    </source>
</reference>
<proteinExistence type="predicted"/>
<dbReference type="PANTHER" id="PTHR33529">
    <property type="entry name" value="SLR0882 PROTEIN-RELATED"/>
    <property type="match status" value="1"/>
</dbReference>
<sequence>MLVYKLILKGFIFPFGIALFSVLSILLLGRIVPLMDYFVRAGASFGELLSTSLLFLPVFLQFALPMAGLFGLLACFIKLTQLSEIMGIFAVGVSPSRILYPSFLISLVLFLTSLLISCILIPNAKMNAKLFIKEIGQKRLIRGIPEGRFFELSKGLVLFTNKNKNQGKKLKGVFIWDNREQKTPLMIYAKRGTITEADDTHSIILSLKDGILNTATKGLYNADILSFDEYSIKIGFEGSSYRKNRGEMGIHELMDNIKSRDTTSQKRRKYVSELIRRFTLPFGTLFLCLLAPPLGIFFGRSGLSTGVALGITAFLGYYLLTTLCTNMFETAAINNATILLLPNLITAILSFMAWRTLFKRGPISLI</sequence>
<evidence type="ECO:0000256" key="5">
    <source>
        <dbReference type="ARBA" id="ARBA00023136"/>
    </source>
</evidence>
<dbReference type="AlphaFoldDB" id="A0A1B9F5U5"/>
<dbReference type="STRING" id="1156395.DBT_1432"/>
<dbReference type="RefSeq" id="WP_067618153.1">
    <property type="nucleotide sequence ID" value="NZ_MAGO01000006.1"/>
</dbReference>
<evidence type="ECO:0000313" key="7">
    <source>
        <dbReference type="EMBL" id="OCC15309.1"/>
    </source>
</evidence>
<evidence type="ECO:0000256" key="3">
    <source>
        <dbReference type="ARBA" id="ARBA00022692"/>
    </source>
</evidence>